<evidence type="ECO:0000313" key="1">
    <source>
        <dbReference type="EMBL" id="RCK66460.1"/>
    </source>
</evidence>
<evidence type="ECO:0000313" key="2">
    <source>
        <dbReference type="Proteomes" id="UP000253472"/>
    </source>
</evidence>
<dbReference type="OrthoDB" id="4139168at2759"/>
<dbReference type="Proteomes" id="UP000253472">
    <property type="component" value="Unassembled WGS sequence"/>
</dbReference>
<gene>
    <name evidence="1" type="ORF">Cantr_02179</name>
</gene>
<accession>A0A367YL36</accession>
<proteinExistence type="predicted"/>
<dbReference type="EMBL" id="QLNQ01000014">
    <property type="protein sequence ID" value="RCK66460.1"/>
    <property type="molecule type" value="Genomic_DNA"/>
</dbReference>
<protein>
    <submittedName>
        <fullName evidence="1">Uncharacterized protein</fullName>
    </submittedName>
</protein>
<name>A0A367YL36_9ASCO</name>
<comment type="caution">
    <text evidence="1">The sequence shown here is derived from an EMBL/GenBank/DDBJ whole genome shotgun (WGS) entry which is preliminary data.</text>
</comment>
<dbReference type="AlphaFoldDB" id="A0A367YL36"/>
<organism evidence="1 2">
    <name type="scientific">Candida viswanathii</name>
    <dbReference type="NCBI Taxonomy" id="5486"/>
    <lineage>
        <taxon>Eukaryota</taxon>
        <taxon>Fungi</taxon>
        <taxon>Dikarya</taxon>
        <taxon>Ascomycota</taxon>
        <taxon>Saccharomycotina</taxon>
        <taxon>Pichiomycetes</taxon>
        <taxon>Debaryomycetaceae</taxon>
        <taxon>Candida/Lodderomyces clade</taxon>
        <taxon>Candida</taxon>
    </lineage>
</organism>
<reference evidence="1 2" key="1">
    <citation type="submission" date="2018-06" db="EMBL/GenBank/DDBJ databases">
        <title>Whole genome sequencing of Candida tropicalis (genome annotated by CSBL at Korea University).</title>
        <authorList>
            <person name="Ahn J."/>
        </authorList>
    </citation>
    <scope>NUCLEOTIDE SEQUENCE [LARGE SCALE GENOMIC DNA]</scope>
    <source>
        <strain evidence="1 2">ATCC 20962</strain>
    </source>
</reference>
<feature type="non-terminal residue" evidence="1">
    <location>
        <position position="74"/>
    </location>
</feature>
<keyword evidence="2" id="KW-1185">Reference proteome</keyword>
<sequence length="74" mass="8231">MLITYPEGCTKATKLIIKKIHQMKPLECYHEGEKEGGQLDVTGLTSIDLISANPEQNSFEHFDNYDSSLSTGTL</sequence>